<gene>
    <name evidence="7" type="ORF">EXZ61_13860</name>
</gene>
<dbReference type="Proteomes" id="UP000317365">
    <property type="component" value="Chromosome"/>
</dbReference>
<name>A0A515ERA2_9BURK</name>
<keyword evidence="2" id="KW-0808">Transferase</keyword>
<keyword evidence="5" id="KW-0067">ATP-binding</keyword>
<evidence type="ECO:0000313" key="8">
    <source>
        <dbReference type="Proteomes" id="UP000317365"/>
    </source>
</evidence>
<protein>
    <submittedName>
        <fullName evidence="7">Carbohydrate kinase</fullName>
    </submittedName>
</protein>
<keyword evidence="3" id="KW-0547">Nucleotide-binding</keyword>
<evidence type="ECO:0000256" key="3">
    <source>
        <dbReference type="ARBA" id="ARBA00022741"/>
    </source>
</evidence>
<dbReference type="PANTHER" id="PTHR43085">
    <property type="entry name" value="HEXOKINASE FAMILY MEMBER"/>
    <property type="match status" value="1"/>
</dbReference>
<evidence type="ECO:0000256" key="5">
    <source>
        <dbReference type="ARBA" id="ARBA00022840"/>
    </source>
</evidence>
<accession>A0A515ERA2</accession>
<dbReference type="GO" id="GO:0016301">
    <property type="term" value="F:kinase activity"/>
    <property type="evidence" value="ECO:0007669"/>
    <property type="project" value="UniProtKB-KW"/>
</dbReference>
<dbReference type="PANTHER" id="PTHR43085:SF1">
    <property type="entry name" value="PSEUDOURIDINE KINASE-RELATED"/>
    <property type="match status" value="1"/>
</dbReference>
<organism evidence="7 8">
    <name type="scientific">Rhodoferax aquaticus</name>
    <dbReference type="NCBI Taxonomy" id="2527691"/>
    <lineage>
        <taxon>Bacteria</taxon>
        <taxon>Pseudomonadati</taxon>
        <taxon>Pseudomonadota</taxon>
        <taxon>Betaproteobacteria</taxon>
        <taxon>Burkholderiales</taxon>
        <taxon>Comamonadaceae</taxon>
        <taxon>Rhodoferax</taxon>
    </lineage>
</organism>
<keyword evidence="8" id="KW-1185">Reference proteome</keyword>
<reference evidence="8" key="1">
    <citation type="submission" date="2019-02" db="EMBL/GenBank/DDBJ databases">
        <title>Complete genome sequence of Rhodoferax sp. Gr-4.</title>
        <authorList>
            <person name="Jin L."/>
        </authorList>
    </citation>
    <scope>NUCLEOTIDE SEQUENCE [LARGE SCALE GENOMIC DNA]</scope>
    <source>
        <strain evidence="8">Gr-4</strain>
    </source>
</reference>
<dbReference type="Gene3D" id="3.40.1190.20">
    <property type="match status" value="1"/>
</dbReference>
<feature type="domain" description="Carbohydrate kinase PfkB" evidence="6">
    <location>
        <begin position="10"/>
        <end position="287"/>
    </location>
</feature>
<sequence length="331" mass="35197">MAQKSIDLQVATAGEALIDLIREPDGRLKPCLGGAVYNLTRALARQEVQTLYLNPLSKDRFGRELSAAMLQDGVRLAVPEPVLQVTSLAVVGVNDQGHPDYAFYREGVADRAITAQQMNAACEAAETLSIVCTGALALSPDDADTYLPWLAAQRQSGRTVIVDANLRPSVMPNMTRYRSHVLTALQFADVIKVSDEDLDNLNIEGSSDVERAGALFAQTPAHFVALTRGAQGAALLTRQGQVFYARETAAVQVVDTVGAGDCFLAGMVASMLEQGLAADWGAELVEPSQAQALLFNAIASATLCVMQRGAVPPSRAQVQARVATAGLEFRA</sequence>
<evidence type="ECO:0000259" key="6">
    <source>
        <dbReference type="Pfam" id="PF00294"/>
    </source>
</evidence>
<evidence type="ECO:0000256" key="4">
    <source>
        <dbReference type="ARBA" id="ARBA00022777"/>
    </source>
</evidence>
<comment type="similarity">
    <text evidence="1">Belongs to the carbohydrate kinase PfkB family.</text>
</comment>
<evidence type="ECO:0000256" key="2">
    <source>
        <dbReference type="ARBA" id="ARBA00022679"/>
    </source>
</evidence>
<reference evidence="8" key="2">
    <citation type="journal article" date="2020" name="Int. J. Syst. Evol. Microbiol.">
        <title>Genomic insights into a novel species Rhodoferax aquaticus sp. nov., isolated from freshwater.</title>
        <authorList>
            <person name="Li T."/>
            <person name="Zhuo Y."/>
            <person name="Jin C.Z."/>
            <person name="Wu X."/>
            <person name="Ko S.R."/>
            <person name="Jin F.J."/>
            <person name="Ahn C.Y."/>
            <person name="Oh H.M."/>
            <person name="Lee H.G."/>
            <person name="Jin L."/>
        </authorList>
    </citation>
    <scope>NUCLEOTIDE SEQUENCE [LARGE SCALE GENOMIC DNA]</scope>
    <source>
        <strain evidence="8">Gr-4</strain>
    </source>
</reference>
<dbReference type="InterPro" id="IPR029056">
    <property type="entry name" value="Ribokinase-like"/>
</dbReference>
<dbReference type="InterPro" id="IPR002173">
    <property type="entry name" value="Carboh/pur_kinase_PfkB_CS"/>
</dbReference>
<evidence type="ECO:0000256" key="1">
    <source>
        <dbReference type="ARBA" id="ARBA00010688"/>
    </source>
</evidence>
<dbReference type="SUPFAM" id="SSF53613">
    <property type="entry name" value="Ribokinase-like"/>
    <property type="match status" value="1"/>
</dbReference>
<dbReference type="InterPro" id="IPR050306">
    <property type="entry name" value="PfkB_Carbo_kinase"/>
</dbReference>
<proteinExistence type="inferred from homology"/>
<keyword evidence="4 7" id="KW-0418">Kinase</keyword>
<dbReference type="KEGG" id="rhg:EXZ61_13860"/>
<dbReference type="GO" id="GO:0005524">
    <property type="term" value="F:ATP binding"/>
    <property type="evidence" value="ECO:0007669"/>
    <property type="project" value="UniProtKB-KW"/>
</dbReference>
<dbReference type="InterPro" id="IPR011611">
    <property type="entry name" value="PfkB_dom"/>
</dbReference>
<dbReference type="PROSITE" id="PS00584">
    <property type="entry name" value="PFKB_KINASES_2"/>
    <property type="match status" value="1"/>
</dbReference>
<dbReference type="EMBL" id="CP036282">
    <property type="protein sequence ID" value="QDL55163.1"/>
    <property type="molecule type" value="Genomic_DNA"/>
</dbReference>
<dbReference type="RefSeq" id="WP_142812323.1">
    <property type="nucleotide sequence ID" value="NZ_CP036282.1"/>
</dbReference>
<evidence type="ECO:0000313" key="7">
    <source>
        <dbReference type="EMBL" id="QDL55163.1"/>
    </source>
</evidence>
<dbReference type="Pfam" id="PF00294">
    <property type="entry name" value="PfkB"/>
    <property type="match status" value="1"/>
</dbReference>
<dbReference type="AlphaFoldDB" id="A0A515ERA2"/>